<accession>A0A2K3JYV7</accession>
<proteinExistence type="predicted"/>
<name>A0A2K3JYV7_TRIPR</name>
<evidence type="ECO:0000313" key="2">
    <source>
        <dbReference type="Proteomes" id="UP000236291"/>
    </source>
</evidence>
<gene>
    <name evidence="1" type="ORF">L195_g051310</name>
</gene>
<organism evidence="1 2">
    <name type="scientific">Trifolium pratense</name>
    <name type="common">Red clover</name>
    <dbReference type="NCBI Taxonomy" id="57577"/>
    <lineage>
        <taxon>Eukaryota</taxon>
        <taxon>Viridiplantae</taxon>
        <taxon>Streptophyta</taxon>
        <taxon>Embryophyta</taxon>
        <taxon>Tracheophyta</taxon>
        <taxon>Spermatophyta</taxon>
        <taxon>Magnoliopsida</taxon>
        <taxon>eudicotyledons</taxon>
        <taxon>Gunneridae</taxon>
        <taxon>Pentapetalae</taxon>
        <taxon>rosids</taxon>
        <taxon>fabids</taxon>
        <taxon>Fabales</taxon>
        <taxon>Fabaceae</taxon>
        <taxon>Papilionoideae</taxon>
        <taxon>50 kb inversion clade</taxon>
        <taxon>NPAAA clade</taxon>
        <taxon>Hologalegina</taxon>
        <taxon>IRL clade</taxon>
        <taxon>Trifolieae</taxon>
        <taxon>Trifolium</taxon>
    </lineage>
</organism>
<feature type="non-terminal residue" evidence="1">
    <location>
        <position position="1"/>
    </location>
</feature>
<dbReference type="Proteomes" id="UP000236291">
    <property type="component" value="Unassembled WGS sequence"/>
</dbReference>
<evidence type="ECO:0000313" key="1">
    <source>
        <dbReference type="EMBL" id="PNX59227.1"/>
    </source>
</evidence>
<dbReference type="AlphaFoldDB" id="A0A2K3JYV7"/>
<reference evidence="1 2" key="1">
    <citation type="journal article" date="2014" name="Am. J. Bot.">
        <title>Genome assembly and annotation for red clover (Trifolium pratense; Fabaceae).</title>
        <authorList>
            <person name="Istvanek J."/>
            <person name="Jaros M."/>
            <person name="Krenek A."/>
            <person name="Repkova J."/>
        </authorList>
    </citation>
    <scope>NUCLEOTIDE SEQUENCE [LARGE SCALE GENOMIC DNA]</scope>
    <source>
        <strain evidence="2">cv. Tatra</strain>
        <tissue evidence="1">Young leaves</tissue>
    </source>
</reference>
<sequence length="91" mass="9828">ELNSTKAQLAASHTILSELHQRLNSTNLLVQALLIDLTREQEKQSNHVDENPVIIKLGNDDSTTAASTISDELGVALGPHKLPFGYSPKIG</sequence>
<feature type="non-terminal residue" evidence="1">
    <location>
        <position position="91"/>
    </location>
</feature>
<dbReference type="EMBL" id="ASHM01080253">
    <property type="protein sequence ID" value="PNX59227.1"/>
    <property type="molecule type" value="Genomic_DNA"/>
</dbReference>
<protein>
    <submittedName>
        <fullName evidence="1">Uncharacterized protein</fullName>
    </submittedName>
</protein>
<comment type="caution">
    <text evidence="1">The sequence shown here is derived from an EMBL/GenBank/DDBJ whole genome shotgun (WGS) entry which is preliminary data.</text>
</comment>
<reference evidence="1 2" key="2">
    <citation type="journal article" date="2017" name="Front. Plant Sci.">
        <title>Gene Classification and Mining of Molecular Markers Useful in Red Clover (Trifolium pratense) Breeding.</title>
        <authorList>
            <person name="Istvanek J."/>
            <person name="Dluhosova J."/>
            <person name="Dluhos P."/>
            <person name="Patkova L."/>
            <person name="Nedelnik J."/>
            <person name="Repkova J."/>
        </authorList>
    </citation>
    <scope>NUCLEOTIDE SEQUENCE [LARGE SCALE GENOMIC DNA]</scope>
    <source>
        <strain evidence="2">cv. Tatra</strain>
        <tissue evidence="1">Young leaves</tissue>
    </source>
</reference>